<reference evidence="1 2" key="1">
    <citation type="submission" date="2016-10" db="EMBL/GenBank/DDBJ databases">
        <authorList>
            <person name="de Groot N.N."/>
        </authorList>
    </citation>
    <scope>NUCLEOTIDE SEQUENCE [LARGE SCALE GENOMIC DNA]</scope>
    <source>
        <strain evidence="1 2">CGMCC 4.3491</strain>
    </source>
</reference>
<dbReference type="OrthoDB" id="9843406at2"/>
<evidence type="ECO:0000313" key="2">
    <source>
        <dbReference type="Proteomes" id="UP000198891"/>
    </source>
</evidence>
<protein>
    <submittedName>
        <fullName evidence="1">Uncharacterized protein</fullName>
    </submittedName>
</protein>
<keyword evidence="2" id="KW-1185">Reference proteome</keyword>
<dbReference type="EMBL" id="FNPZ01000012">
    <property type="protein sequence ID" value="SDZ57557.1"/>
    <property type="molecule type" value="Genomic_DNA"/>
</dbReference>
<proteinExistence type="predicted"/>
<gene>
    <name evidence="1" type="ORF">SAMN05216554_0143</name>
</gene>
<dbReference type="Proteomes" id="UP000198891">
    <property type="component" value="Unassembled WGS sequence"/>
</dbReference>
<dbReference type="AlphaFoldDB" id="A0A1H3U5J4"/>
<name>A0A1H3U5J4_9MICO</name>
<evidence type="ECO:0000313" key="1">
    <source>
        <dbReference type="EMBL" id="SDZ57557.1"/>
    </source>
</evidence>
<dbReference type="RefSeq" id="WP_092558603.1">
    <property type="nucleotide sequence ID" value="NZ_FNPZ01000012.1"/>
</dbReference>
<organism evidence="1 2">
    <name type="scientific">Herbiconiux ginsengi</name>
    <dbReference type="NCBI Taxonomy" id="381665"/>
    <lineage>
        <taxon>Bacteria</taxon>
        <taxon>Bacillati</taxon>
        <taxon>Actinomycetota</taxon>
        <taxon>Actinomycetes</taxon>
        <taxon>Micrococcales</taxon>
        <taxon>Microbacteriaceae</taxon>
        <taxon>Herbiconiux</taxon>
    </lineage>
</organism>
<sequence>MITPFPVPGDDTHAHSPDDLDRIVSWATAVSRMSGEKPLTLPGIVSPLEFSVDFAVNAQADAASVTLGNGVVRLPPLCSVLTSGILTLSLRWTPGYCADGVREGDLLFDDWVVDLVQATRIDLRHAALVDECWETTVPMMTIVKPSAAETGDEFTARVSGEALGFRGAGIRGWAHG</sequence>
<accession>A0A1H3U5J4</accession>